<comment type="subcellular location">
    <subcellularLocation>
        <location evidence="2">Chromosome</location>
    </subcellularLocation>
    <subcellularLocation>
        <location evidence="1">Nucleus</location>
    </subcellularLocation>
</comment>
<keyword evidence="9" id="KW-0233">DNA recombination</keyword>
<dbReference type="OrthoDB" id="10072614at2759"/>
<dbReference type="InterPro" id="IPR027417">
    <property type="entry name" value="P-loop_NTPase"/>
</dbReference>
<dbReference type="GO" id="GO:0030915">
    <property type="term" value="C:Smc5-Smc6 complex"/>
    <property type="evidence" value="ECO:0007669"/>
    <property type="project" value="TreeGrafter"/>
</dbReference>
<protein>
    <submittedName>
        <fullName evidence="15">p-loop containing nucleoside triphosphate hydrolase protein</fullName>
    </submittedName>
</protein>
<proteinExistence type="inferred from homology"/>
<dbReference type="InParanoid" id="A0A165JUY4"/>
<feature type="region of interest" description="Disordered" evidence="13">
    <location>
        <begin position="1"/>
        <end position="59"/>
    </location>
</feature>
<dbReference type="SUPFAM" id="SSF52540">
    <property type="entry name" value="P-loop containing nucleoside triphosphate hydrolases"/>
    <property type="match status" value="1"/>
</dbReference>
<evidence type="ECO:0000256" key="11">
    <source>
        <dbReference type="ARBA" id="ARBA00023242"/>
    </source>
</evidence>
<dbReference type="Proteomes" id="UP000077266">
    <property type="component" value="Unassembled WGS sequence"/>
</dbReference>
<evidence type="ECO:0000313" key="15">
    <source>
        <dbReference type="EMBL" id="KZV95368.1"/>
    </source>
</evidence>
<evidence type="ECO:0000259" key="14">
    <source>
        <dbReference type="Pfam" id="PF02463"/>
    </source>
</evidence>
<sequence>MAKRPRPVEDASDASNAERLPSKCVRVANDDNGRNARNGKTHKTPKVSTPARSQSSKRMWELTPEELDLEEEDFERREFERMQGRIEQRRLNGSAGAVADGGVIEYLELKQFMCHGHLKLDFGPQTNFIIGGKSAVLSGLTIALGGKATWTGRGSGLKSFIREGQSAAEVTVGIRNRGEDAFRPEVFGETINVTRTILAQGASTYKLQDSNGKVVSRKRADMTAMCDHLNIQVDNPLTVLTQDAARQFLSSSHPRHKYEFFMKATLLTQLAHEYELIDEKIAQAQRFAEGGRETLADLEQKRDAANARYAQAERARDMEGKKEQLGAELAWAHVAAKQTELNEINQKLSNAQAHLRRVDHKLERLRLRHNLAEAAVRAAESDLPDQEERAALEEEKVRLNDEAKRITREIQEYKTEQNHMNADLTSHNNRIADLQGKIDADARKLQAESQATLSASQALINACKAELSAADDHLDEARAALEDYKASMDEAETRLQESQGDARKWRVQLKELDEGVARCQAQQLNGLAAYGSNIKSVIQAIRDEKWAGKSAPIGPLGLFVDLKDKRWAPPLKSMLGNTMMSFAVSDARDRAKLKAILNKTGNSRTSIIIAPIDIFDYSGGEPAEDVLTILRVLNISNAWALRVFINSHGIERTGLARTRVEAETLLTKSGLSFAIAADDMLSVRSWADGGRYTQTVPIVPKNDPRRTLFAGNDLPGEIRRMKEERVLVEKQYTNAANAVKDAESLLSDAPRHLQRLQQTQREAKRAQNRLQSQLRARVDQHALLAPVTVAGFEQAKAEEEARKASVLQQFTDLVQRVGEKRAELRPLAARIGEIQQELEIQDAERTDIKESVLTATEAFMKAEKHVAAWEDKREEAQEAVNTLLDAVQLRDEELATWTEKAQEISPRIENPRSVRAIEARMQSLVNTLAQHQKEQRASLEEISRELSDAEAEYKRVKKFYKDLNKLLEAAEAALDERRDKWCMFRMYMSLRCKMQFSYHLSCRAYYGKVSLKHSKRELTLEVRTEDQASTSMKDTKALSGGEKSFSTICFLLSLWDCIGCPVRCLDEFDVFMDAVNRKVTMRMIMEAANEAHRKQYILISPQALNGVKLLPSVKVLRMSDPDRGQDEQ</sequence>
<dbReference type="PANTHER" id="PTHR19306">
    <property type="entry name" value="STRUCTURAL MAINTENANCE OF CHROMOSOMES 5,6 SMC5, SMC6"/>
    <property type="match status" value="1"/>
</dbReference>
<dbReference type="Gene3D" id="1.10.287.1490">
    <property type="match status" value="1"/>
</dbReference>
<dbReference type="GO" id="GO:0035861">
    <property type="term" value="C:site of double-strand break"/>
    <property type="evidence" value="ECO:0007669"/>
    <property type="project" value="TreeGrafter"/>
</dbReference>
<dbReference type="PANTHER" id="PTHR19306:SF6">
    <property type="entry name" value="STRUCTURAL MAINTENANCE OF CHROMOSOMES PROTEIN 6"/>
    <property type="match status" value="1"/>
</dbReference>
<comment type="similarity">
    <text evidence="3">Belongs to the SMC family. SMC6 subfamily.</text>
</comment>
<evidence type="ECO:0000256" key="6">
    <source>
        <dbReference type="ARBA" id="ARBA00022763"/>
    </source>
</evidence>
<evidence type="ECO:0000256" key="10">
    <source>
        <dbReference type="ARBA" id="ARBA00023204"/>
    </source>
</evidence>
<keyword evidence="10" id="KW-0234">DNA repair</keyword>
<dbReference type="EMBL" id="KV425958">
    <property type="protein sequence ID" value="KZV95368.1"/>
    <property type="molecule type" value="Genomic_DNA"/>
</dbReference>
<dbReference type="GO" id="GO:0016787">
    <property type="term" value="F:hydrolase activity"/>
    <property type="evidence" value="ECO:0007669"/>
    <property type="project" value="UniProtKB-KW"/>
</dbReference>
<dbReference type="Pfam" id="PF02463">
    <property type="entry name" value="SMC_N"/>
    <property type="match status" value="1"/>
</dbReference>
<keyword evidence="8 12" id="KW-0175">Coiled coil</keyword>
<keyword evidence="15" id="KW-0378">Hydrolase</keyword>
<evidence type="ECO:0000256" key="8">
    <source>
        <dbReference type="ARBA" id="ARBA00023054"/>
    </source>
</evidence>
<evidence type="ECO:0000256" key="9">
    <source>
        <dbReference type="ARBA" id="ARBA00023172"/>
    </source>
</evidence>
<keyword evidence="11" id="KW-0539">Nucleus</keyword>
<name>A0A165JUY4_EXIGL</name>
<keyword evidence="6" id="KW-0227">DNA damage</keyword>
<keyword evidence="5" id="KW-0547">Nucleotide-binding</keyword>
<organism evidence="15 16">
    <name type="scientific">Exidia glandulosa HHB12029</name>
    <dbReference type="NCBI Taxonomy" id="1314781"/>
    <lineage>
        <taxon>Eukaryota</taxon>
        <taxon>Fungi</taxon>
        <taxon>Dikarya</taxon>
        <taxon>Basidiomycota</taxon>
        <taxon>Agaricomycotina</taxon>
        <taxon>Agaricomycetes</taxon>
        <taxon>Auriculariales</taxon>
        <taxon>Exidiaceae</taxon>
        <taxon>Exidia</taxon>
    </lineage>
</organism>
<feature type="coiled-coil region" evidence="12">
    <location>
        <begin position="859"/>
        <end position="886"/>
    </location>
</feature>
<feature type="coiled-coil region" evidence="12">
    <location>
        <begin position="749"/>
        <end position="776"/>
    </location>
</feature>
<evidence type="ECO:0000256" key="5">
    <source>
        <dbReference type="ARBA" id="ARBA00022741"/>
    </source>
</evidence>
<dbReference type="GO" id="GO:0005524">
    <property type="term" value="F:ATP binding"/>
    <property type="evidence" value="ECO:0007669"/>
    <property type="project" value="UniProtKB-KW"/>
</dbReference>
<gene>
    <name evidence="15" type="ORF">EXIGLDRAFT_735384</name>
</gene>
<dbReference type="InterPro" id="IPR003395">
    <property type="entry name" value="RecF/RecN/SMC_N"/>
</dbReference>
<evidence type="ECO:0000256" key="7">
    <source>
        <dbReference type="ARBA" id="ARBA00022840"/>
    </source>
</evidence>
<evidence type="ECO:0000256" key="3">
    <source>
        <dbReference type="ARBA" id="ARBA00006793"/>
    </source>
</evidence>
<dbReference type="GO" id="GO:0000724">
    <property type="term" value="P:double-strand break repair via homologous recombination"/>
    <property type="evidence" value="ECO:0007669"/>
    <property type="project" value="TreeGrafter"/>
</dbReference>
<dbReference type="AlphaFoldDB" id="A0A165JUY4"/>
<evidence type="ECO:0000256" key="13">
    <source>
        <dbReference type="SAM" id="MobiDB-lite"/>
    </source>
</evidence>
<accession>A0A165JUY4</accession>
<dbReference type="Gene3D" id="3.40.50.300">
    <property type="entry name" value="P-loop containing nucleotide triphosphate hydrolases"/>
    <property type="match status" value="2"/>
</dbReference>
<feature type="compositionally biased region" description="Polar residues" evidence="13">
    <location>
        <begin position="46"/>
        <end position="57"/>
    </location>
</feature>
<keyword evidence="7" id="KW-0067">ATP-binding</keyword>
<evidence type="ECO:0000256" key="4">
    <source>
        <dbReference type="ARBA" id="ARBA00022454"/>
    </source>
</evidence>
<evidence type="ECO:0000313" key="16">
    <source>
        <dbReference type="Proteomes" id="UP000077266"/>
    </source>
</evidence>
<feature type="domain" description="RecF/RecN/SMC N-terminal" evidence="14">
    <location>
        <begin position="104"/>
        <end position="1100"/>
    </location>
</feature>
<evidence type="ECO:0000256" key="2">
    <source>
        <dbReference type="ARBA" id="ARBA00004286"/>
    </source>
</evidence>
<evidence type="ECO:0000256" key="12">
    <source>
        <dbReference type="SAM" id="Coils"/>
    </source>
</evidence>
<reference evidence="15 16" key="1">
    <citation type="journal article" date="2016" name="Mol. Biol. Evol.">
        <title>Comparative Genomics of Early-Diverging Mushroom-Forming Fungi Provides Insights into the Origins of Lignocellulose Decay Capabilities.</title>
        <authorList>
            <person name="Nagy L.G."/>
            <person name="Riley R."/>
            <person name="Tritt A."/>
            <person name="Adam C."/>
            <person name="Daum C."/>
            <person name="Floudas D."/>
            <person name="Sun H."/>
            <person name="Yadav J.S."/>
            <person name="Pangilinan J."/>
            <person name="Larsson K.H."/>
            <person name="Matsuura K."/>
            <person name="Barry K."/>
            <person name="Labutti K."/>
            <person name="Kuo R."/>
            <person name="Ohm R.A."/>
            <person name="Bhattacharya S.S."/>
            <person name="Shirouzu T."/>
            <person name="Yoshinaga Y."/>
            <person name="Martin F.M."/>
            <person name="Grigoriev I.V."/>
            <person name="Hibbett D.S."/>
        </authorList>
    </citation>
    <scope>NUCLEOTIDE SEQUENCE [LARGE SCALE GENOMIC DNA]</scope>
    <source>
        <strain evidence="15 16">HHB12029</strain>
    </source>
</reference>
<dbReference type="STRING" id="1314781.A0A165JUY4"/>
<keyword evidence="4" id="KW-0158">Chromosome</keyword>
<feature type="coiled-coil region" evidence="12">
    <location>
        <begin position="288"/>
        <end position="423"/>
    </location>
</feature>
<feature type="coiled-coil region" evidence="12">
    <location>
        <begin position="914"/>
        <end position="980"/>
    </location>
</feature>
<evidence type="ECO:0000256" key="1">
    <source>
        <dbReference type="ARBA" id="ARBA00004123"/>
    </source>
</evidence>
<keyword evidence="16" id="KW-1185">Reference proteome</keyword>
<dbReference type="GO" id="GO:0005634">
    <property type="term" value="C:nucleus"/>
    <property type="evidence" value="ECO:0007669"/>
    <property type="project" value="UniProtKB-SubCell"/>
</dbReference>
<feature type="coiled-coil region" evidence="12">
    <location>
        <begin position="460"/>
        <end position="508"/>
    </location>
</feature>
<dbReference type="GO" id="GO:0003697">
    <property type="term" value="F:single-stranded DNA binding"/>
    <property type="evidence" value="ECO:0007669"/>
    <property type="project" value="TreeGrafter"/>
</dbReference>
<dbReference type="GO" id="GO:0003684">
    <property type="term" value="F:damaged DNA binding"/>
    <property type="evidence" value="ECO:0007669"/>
    <property type="project" value="TreeGrafter"/>
</dbReference>